<reference evidence="3 4" key="1">
    <citation type="journal article" date="2021" name="Genome Biol. Evol.">
        <title>Complete Genome Sequencing of a Novel Gloeobacter Species from a Waterfall Cave in Mexico.</title>
        <authorList>
            <person name="Saw J.H."/>
            <person name="Cardona T."/>
            <person name="Montejano G."/>
        </authorList>
    </citation>
    <scope>NUCLEOTIDE SEQUENCE [LARGE SCALE GENOMIC DNA]</scope>
    <source>
        <strain evidence="3">MG652769</strain>
    </source>
</reference>
<evidence type="ECO:0000313" key="3">
    <source>
        <dbReference type="EMBL" id="UFP92714.1"/>
    </source>
</evidence>
<gene>
    <name evidence="3" type="ORF">ISF26_12790</name>
</gene>
<comment type="similarity">
    <text evidence="1">Belongs to the bacterial secretin family.</text>
</comment>
<organism evidence="3 4">
    <name type="scientific">Gloeobacter morelensis MG652769</name>
    <dbReference type="NCBI Taxonomy" id="2781736"/>
    <lineage>
        <taxon>Bacteria</taxon>
        <taxon>Bacillati</taxon>
        <taxon>Cyanobacteriota</taxon>
        <taxon>Cyanophyceae</taxon>
        <taxon>Gloeobacterales</taxon>
        <taxon>Gloeobacteraceae</taxon>
        <taxon>Gloeobacter</taxon>
        <taxon>Gloeobacter morelensis</taxon>
    </lineage>
</organism>
<dbReference type="EMBL" id="CP063845">
    <property type="protein sequence ID" value="UFP92714.1"/>
    <property type="molecule type" value="Genomic_DNA"/>
</dbReference>
<sequence>MTLTTQSTVNSATTNTTTINTLRAGTVVELEPTVQADSNVLAVLNLESSVAGARANTNTAPDISRRKVRNTLLLKNNQTIEIGGLIQSNNTENVTRIPIVGYLPLIGQLFSNTSVSVDQRELLVFITPRIRDVQPLPDTQLPLGPAR</sequence>
<dbReference type="Pfam" id="PF00263">
    <property type="entry name" value="Secretin"/>
    <property type="match status" value="1"/>
</dbReference>
<feature type="domain" description="Type II/III secretion system secretin-like" evidence="2">
    <location>
        <begin position="5"/>
        <end position="130"/>
    </location>
</feature>
<evidence type="ECO:0000256" key="1">
    <source>
        <dbReference type="RuleBase" id="RU004003"/>
    </source>
</evidence>
<dbReference type="PRINTS" id="PR00811">
    <property type="entry name" value="BCTERIALGSPD"/>
</dbReference>
<evidence type="ECO:0000259" key="2">
    <source>
        <dbReference type="Pfam" id="PF00263"/>
    </source>
</evidence>
<evidence type="ECO:0000313" key="4">
    <source>
        <dbReference type="Proteomes" id="UP001054846"/>
    </source>
</evidence>
<accession>A0ABY3PGE7</accession>
<dbReference type="Proteomes" id="UP001054846">
    <property type="component" value="Chromosome"/>
</dbReference>
<protein>
    <recommendedName>
        <fullName evidence="2">Type II/III secretion system secretin-like domain-containing protein</fullName>
    </recommendedName>
</protein>
<keyword evidence="4" id="KW-1185">Reference proteome</keyword>
<dbReference type="InterPro" id="IPR050810">
    <property type="entry name" value="Bact_Secretion_Sys_Channel"/>
</dbReference>
<proteinExistence type="inferred from homology"/>
<dbReference type="InterPro" id="IPR004846">
    <property type="entry name" value="T2SS/T3SS_dom"/>
</dbReference>
<dbReference type="PANTHER" id="PTHR30332:SF17">
    <property type="entry name" value="TYPE IV PILIATION SYSTEM PROTEIN DR_0774-RELATED"/>
    <property type="match status" value="1"/>
</dbReference>
<dbReference type="InterPro" id="IPR001775">
    <property type="entry name" value="GspD/PilQ"/>
</dbReference>
<dbReference type="PANTHER" id="PTHR30332">
    <property type="entry name" value="PROBABLE GENERAL SECRETION PATHWAY PROTEIN D"/>
    <property type="match status" value="1"/>
</dbReference>
<name>A0ABY3PGE7_9CYAN</name>